<dbReference type="Pfam" id="PF06470">
    <property type="entry name" value="SMC_hinge"/>
    <property type="match status" value="1"/>
</dbReference>
<comment type="caution">
    <text evidence="9">The sequence shown here is derived from an EMBL/GenBank/DDBJ whole genome shotgun (WGS) entry which is preliminary data.</text>
</comment>
<evidence type="ECO:0000256" key="4">
    <source>
        <dbReference type="ARBA" id="ARBA00023054"/>
    </source>
</evidence>
<dbReference type="Gene3D" id="3.40.50.300">
    <property type="entry name" value="P-loop containing nucleotide triphosphate hydrolases"/>
    <property type="match status" value="2"/>
</dbReference>
<dbReference type="SUPFAM" id="SSF75553">
    <property type="entry name" value="Smc hinge domain"/>
    <property type="match status" value="1"/>
</dbReference>
<dbReference type="Gene3D" id="3.30.70.1620">
    <property type="match status" value="1"/>
</dbReference>
<dbReference type="GO" id="GO:0007062">
    <property type="term" value="P:sister chromatid cohesion"/>
    <property type="evidence" value="ECO:0007669"/>
    <property type="project" value="InterPro"/>
</dbReference>
<dbReference type="GO" id="GO:0030261">
    <property type="term" value="P:chromosome condensation"/>
    <property type="evidence" value="ECO:0007669"/>
    <property type="project" value="InterPro"/>
</dbReference>
<dbReference type="InterPro" id="IPR036277">
    <property type="entry name" value="SMC_hinge_sf"/>
</dbReference>
<feature type="coiled-coil region" evidence="6">
    <location>
        <begin position="174"/>
        <end position="492"/>
    </location>
</feature>
<dbReference type="InterPro" id="IPR010935">
    <property type="entry name" value="SMC_hinge"/>
</dbReference>
<dbReference type="HAMAP" id="MF_01894">
    <property type="entry name" value="Smc_prok"/>
    <property type="match status" value="1"/>
</dbReference>
<comment type="function">
    <text evidence="6">Required for chromosome condensation and partitioning.</text>
</comment>
<protein>
    <recommendedName>
        <fullName evidence="6">Chromosome partition protein Smc</fullName>
    </recommendedName>
</protein>
<dbReference type="PANTHER" id="PTHR43977">
    <property type="entry name" value="STRUCTURAL MAINTENANCE OF CHROMOSOMES PROTEIN 3"/>
    <property type="match status" value="1"/>
</dbReference>
<dbReference type="GO" id="GO:0007059">
    <property type="term" value="P:chromosome segregation"/>
    <property type="evidence" value="ECO:0007669"/>
    <property type="project" value="UniProtKB-UniRule"/>
</dbReference>
<dbReference type="PIRSF" id="PIRSF005719">
    <property type="entry name" value="SMC"/>
    <property type="match status" value="1"/>
</dbReference>
<organism evidence="9 10">
    <name type="scientific">Thermogemmatispora tikiterensis</name>
    <dbReference type="NCBI Taxonomy" id="1825093"/>
    <lineage>
        <taxon>Bacteria</taxon>
        <taxon>Bacillati</taxon>
        <taxon>Chloroflexota</taxon>
        <taxon>Ktedonobacteria</taxon>
        <taxon>Thermogemmatisporales</taxon>
        <taxon>Thermogemmatisporaceae</taxon>
        <taxon>Thermogemmatispora</taxon>
    </lineage>
</organism>
<evidence type="ECO:0000256" key="2">
    <source>
        <dbReference type="ARBA" id="ARBA00022741"/>
    </source>
</evidence>
<dbReference type="SUPFAM" id="SSF57997">
    <property type="entry name" value="Tropomyosin"/>
    <property type="match status" value="1"/>
</dbReference>
<evidence type="ECO:0000256" key="5">
    <source>
        <dbReference type="ARBA" id="ARBA00023125"/>
    </source>
</evidence>
<dbReference type="GO" id="GO:0005737">
    <property type="term" value="C:cytoplasm"/>
    <property type="evidence" value="ECO:0007669"/>
    <property type="project" value="UniProtKB-SubCell"/>
</dbReference>
<comment type="subcellular location">
    <subcellularLocation>
        <location evidence="6">Cytoplasm</location>
    </subcellularLocation>
</comment>
<feature type="domain" description="SMC hinge" evidence="8">
    <location>
        <begin position="522"/>
        <end position="660"/>
    </location>
</feature>
<feature type="binding site" evidence="6">
    <location>
        <begin position="32"/>
        <end position="39"/>
    </location>
    <ligand>
        <name>ATP</name>
        <dbReference type="ChEBI" id="CHEBI:30616"/>
    </ligand>
</feature>
<feature type="coiled-coil region" evidence="6">
    <location>
        <begin position="1008"/>
        <end position="1063"/>
    </location>
</feature>
<feature type="coiled-coil region" evidence="6">
    <location>
        <begin position="719"/>
        <end position="981"/>
    </location>
</feature>
<accession>A0A328VH87</accession>
<evidence type="ECO:0000313" key="10">
    <source>
        <dbReference type="Proteomes" id="UP000248706"/>
    </source>
</evidence>
<comment type="domain">
    <text evidence="6">Contains large globular domains required for ATP hydrolysis at each terminus and a third globular domain forming a flexible hinge near the middle of the molecule. These domains are separated by coiled-coil structures.</text>
</comment>
<dbReference type="InterPro" id="IPR003395">
    <property type="entry name" value="RecF/RecN/SMC_N"/>
</dbReference>
<gene>
    <name evidence="6" type="primary">smc</name>
    <name evidence="9" type="ORF">A4R35_03140</name>
</gene>
<feature type="compositionally biased region" description="Low complexity" evidence="7">
    <location>
        <begin position="1123"/>
        <end position="1133"/>
    </location>
</feature>
<keyword evidence="1 6" id="KW-0963">Cytoplasm</keyword>
<evidence type="ECO:0000256" key="6">
    <source>
        <dbReference type="HAMAP-Rule" id="MF_01894"/>
    </source>
</evidence>
<dbReference type="InterPro" id="IPR024704">
    <property type="entry name" value="SMC"/>
</dbReference>
<comment type="similarity">
    <text evidence="6">Belongs to the SMC family.</text>
</comment>
<evidence type="ECO:0000256" key="7">
    <source>
        <dbReference type="SAM" id="MobiDB-lite"/>
    </source>
</evidence>
<dbReference type="GO" id="GO:0005524">
    <property type="term" value="F:ATP binding"/>
    <property type="evidence" value="ECO:0007669"/>
    <property type="project" value="UniProtKB-UniRule"/>
</dbReference>
<keyword evidence="4 6" id="KW-0175">Coiled coil</keyword>
<name>A0A328VH87_9CHLR</name>
<dbReference type="InterPro" id="IPR027417">
    <property type="entry name" value="P-loop_NTPase"/>
</dbReference>
<dbReference type="RefSeq" id="WP_189361266.1">
    <property type="nucleotide sequence ID" value="NZ_MCIF01000002.1"/>
</dbReference>
<dbReference type="GO" id="GO:0016887">
    <property type="term" value="F:ATP hydrolysis activity"/>
    <property type="evidence" value="ECO:0007669"/>
    <property type="project" value="InterPro"/>
</dbReference>
<dbReference type="SUPFAM" id="SSF52540">
    <property type="entry name" value="P-loop containing nucleoside triphosphate hydrolases"/>
    <property type="match status" value="2"/>
</dbReference>
<dbReference type="EMBL" id="MCIF01000002">
    <property type="protein sequence ID" value="RAQ94514.1"/>
    <property type="molecule type" value="Genomic_DNA"/>
</dbReference>
<evidence type="ECO:0000313" key="9">
    <source>
        <dbReference type="EMBL" id="RAQ94514.1"/>
    </source>
</evidence>
<feature type="region of interest" description="Disordered" evidence="7">
    <location>
        <begin position="1113"/>
        <end position="1165"/>
    </location>
</feature>
<sequence length="1292" mass="145764">MYLKRLELLGFKSFATRTCLEFSPGITAVVGPNGAGKSNIADAIRWVLGEQSMRQLRGRKSEDIIFAGGHGKAALGMAEVSLTIDNSTGWMPSEYSEITVTRRSYRSGENEYLINKQKVRLRDVLLLLAQARIGHDSYTVIGQGLIDAALSLRPEERRSLFEDAAGIRPYQVQRAEAEQRLRQTEGNLQRLHDIVNEIEPRLGPLEEQARRAREYAQLQEELRQALVGWYQLQWRRLQAAATRAEAAESEQATRLRQLEQAVAAAERQRGELLHQRQEVQQHISAARRAAGEAHGQLQRLERELAVAEERITGLQRQREEQQRQERQLRERLITTQQRLTDLEEAREQAREALDEAAQTLATLEATIARAQKDYELDERRLRAAQNDLIQTQARLGSTQTELGRQQKHLGERNRTLAARREALAQAQQALRSLETRLAEQRSLLQVARDEEQQLTQRKQTLQRSLQEAQQELERLKALLSEAERARRSLADRLAMLRTWQRNLSGYSEGVRALLRAPREQVPGLLAPLPRLVLAPAGLERAIEAALGEALQGVVVTTRAEAERCLAYLERSRAGRALLLWLQEEPDSAGNVPVSPAFPSQAVQEQAALEQLLTQSPALRPAVLGLAWQLVECEDQYQPLCYRLLSGVLLVEDLTAAFQLQAQARAFADRAGRPLRALVTRKGEILSLQSGWLSGGDAQGEQNGGLLHYERELRELPAQLEEQKTHIDHLNNLMSEIQRVQEGRRAEQAALEREIQKNAARLQELGRALASSEREQERLQTELKLATSVEQQLAAEIAGLEQEVQATRERVQAHERAQQELQGLVEELQAQVEERATAYRRQQEELGRLRTQMAVKRQEAKTLERQVSEAQEQQQELRSQLEQQQQRLRQAEEQQQRLHENIARQRGELEQAREQARQAGLLVQQREQALRELEQRLTTSEQELATLRQEHGQCEILYRRCLLESQRARDALEALQSQLQEDLGLSHPQELLHLVPQTRPVEAESMGQEGDEEATLRRLRRQIEQARSRLKALGGCDPDAPRQYEEERQRFEFLSAQIADMEQAAQQLHTIISQLDATMTRQFETTFEAVNARFREHFRTLFNGGQARLELVVSKGGEREGSTERSSVSSSPGGLRERGHGHAARNGHGAEMDEEAAAPEEAGSTARSGLPFGVEVIVQPPGKKVQDLSLLSGGERALVSAALLFSLLEINPPPFCLLDEVDAALDESNVSRFCDILKRLAERTQFIVITHNRVTMTAAQAIYGVSMGSDSVSRLASLRLSEAEAVVARQHSG</sequence>
<dbReference type="GO" id="GO:0006260">
    <property type="term" value="P:DNA replication"/>
    <property type="evidence" value="ECO:0007669"/>
    <property type="project" value="UniProtKB-UniRule"/>
</dbReference>
<dbReference type="Proteomes" id="UP000248706">
    <property type="component" value="Unassembled WGS sequence"/>
</dbReference>
<dbReference type="GO" id="GO:0005694">
    <property type="term" value="C:chromosome"/>
    <property type="evidence" value="ECO:0007669"/>
    <property type="project" value="InterPro"/>
</dbReference>
<comment type="subunit">
    <text evidence="6">Homodimer.</text>
</comment>
<dbReference type="Pfam" id="PF02463">
    <property type="entry name" value="SMC_N"/>
    <property type="match status" value="1"/>
</dbReference>
<reference evidence="9 10" key="1">
    <citation type="submission" date="2016-08" db="EMBL/GenBank/DDBJ databases">
        <title>Analysis of Carbohydrate Active Enzymes in Thermogemmatispora T81 Reveals Carbohydrate Degradation Ability.</title>
        <authorList>
            <person name="Tomazini A."/>
            <person name="Lal S."/>
            <person name="Stott M."/>
            <person name="Henrissat B."/>
            <person name="Polikarpov I."/>
            <person name="Sparling R."/>
            <person name="Levin D.B."/>
        </authorList>
    </citation>
    <scope>NUCLEOTIDE SEQUENCE [LARGE SCALE GENOMIC DNA]</scope>
    <source>
        <strain evidence="9 10">T81</strain>
    </source>
</reference>
<keyword evidence="3 6" id="KW-0067">ATP-binding</keyword>
<proteinExistence type="inferred from homology"/>
<evidence type="ECO:0000256" key="3">
    <source>
        <dbReference type="ARBA" id="ARBA00022840"/>
    </source>
</evidence>
<keyword evidence="10" id="KW-1185">Reference proteome</keyword>
<dbReference type="Gene3D" id="1.10.287.1490">
    <property type="match status" value="1"/>
</dbReference>
<dbReference type="InterPro" id="IPR011890">
    <property type="entry name" value="SMC_prok"/>
</dbReference>
<dbReference type="NCBIfam" id="TIGR02168">
    <property type="entry name" value="SMC_prok_B"/>
    <property type="match status" value="1"/>
</dbReference>
<dbReference type="Gene3D" id="1.20.1060.20">
    <property type="match status" value="1"/>
</dbReference>
<keyword evidence="2 6" id="KW-0547">Nucleotide-binding</keyword>
<evidence type="ECO:0000256" key="1">
    <source>
        <dbReference type="ARBA" id="ARBA00022490"/>
    </source>
</evidence>
<dbReference type="GO" id="GO:0003677">
    <property type="term" value="F:DNA binding"/>
    <property type="evidence" value="ECO:0007669"/>
    <property type="project" value="UniProtKB-UniRule"/>
</dbReference>
<dbReference type="SMART" id="SM00968">
    <property type="entry name" value="SMC_hinge"/>
    <property type="match status" value="1"/>
</dbReference>
<evidence type="ECO:0000259" key="8">
    <source>
        <dbReference type="SMART" id="SM00968"/>
    </source>
</evidence>
<keyword evidence="5 6" id="KW-0238">DNA-binding</keyword>